<name>A0A0S2LI95_CRYD1</name>
<feature type="compositionally biased region" description="Polar residues" evidence="1">
    <location>
        <begin position="379"/>
        <end position="390"/>
    </location>
</feature>
<sequence length="390" mass="43228">MSFLFTRRSSVPLSSAGIPFPPGPRATGSSFSSFSRPQHISLNSPVWNNPSNSSGNPTNFSIPQQQPFNGYGAGQSFYSSQPSAAPTYFGTRIGAPPNFRVVQVPAPWVPGTKPSNLMNNQSDTTNDHNQKTSPKESTFWDSPTQQRSCTPGNSRSVKDMYKDWLSGQAEDARSIVNECISKVKQSRYEVGGSTRRTDAVMGEAKRISAFISTHVAQLSDASLETDVATLSSLVDEISRDLEAERVSRRTLNDNLTKTTNAVNRAHRLAEERTKADSDPDLARSRNLWQTYKEFVPRSEKSQALRSDWEVFMDSRKDETTESILSHADQKAFFPHHASMNSTFTGSGTLPYTYCSGQSEPFSQRFASSSVRGPPPSYRQPRTFQSSMFGR</sequence>
<feature type="region of interest" description="Disordered" evidence="1">
    <location>
        <begin position="15"/>
        <end position="74"/>
    </location>
</feature>
<reference evidence="2 3" key="1">
    <citation type="journal article" date="2005" name="Science">
        <title>The genome of the basidiomycetous yeast and human pathogen Cryptococcus neoformans.</title>
        <authorList>
            <person name="Loftus B.J."/>
            <person name="Fung E."/>
            <person name="Roncaglia P."/>
            <person name="Rowley D."/>
            <person name="Amedeo P."/>
            <person name="Bruno D."/>
            <person name="Vamathevan J."/>
            <person name="Miranda M."/>
            <person name="Anderson I.J."/>
            <person name="Fraser J.A."/>
            <person name="Allen J.E."/>
            <person name="Bosdet I.E."/>
            <person name="Brent M.R."/>
            <person name="Chiu R."/>
            <person name="Doering T.L."/>
            <person name="Donlin M.J."/>
            <person name="D'Souza C.A."/>
            <person name="Fox D.S."/>
            <person name="Grinberg V."/>
            <person name="Fu J."/>
            <person name="Fukushima M."/>
            <person name="Haas B.J."/>
            <person name="Huang J.C."/>
            <person name="Janbon G."/>
            <person name="Jones S.J."/>
            <person name="Koo H.L."/>
            <person name="Krzywinski M.I."/>
            <person name="Kwon-Chung J.K."/>
            <person name="Lengeler K.B."/>
            <person name="Maiti R."/>
            <person name="Marra M.A."/>
            <person name="Marra R.E."/>
            <person name="Mathewson C.A."/>
            <person name="Mitchell T.G."/>
            <person name="Pertea M."/>
            <person name="Riggs F.R."/>
            <person name="Salzberg S.L."/>
            <person name="Schein J.E."/>
            <person name="Shvartsbeyn A."/>
            <person name="Shin H."/>
            <person name="Shumway M."/>
            <person name="Specht C.A."/>
            <person name="Suh B.B."/>
            <person name="Tenney A."/>
            <person name="Utterback T.R."/>
            <person name="Wickes B.L."/>
            <person name="Wortman J.R."/>
            <person name="Wye N.H."/>
            <person name="Kronstad J.W."/>
            <person name="Lodge J.K."/>
            <person name="Heitman J."/>
            <person name="Davis R.W."/>
            <person name="Fraser C.M."/>
            <person name="Hyman R.W."/>
        </authorList>
    </citation>
    <scope>NUCLEOTIDE SEQUENCE [LARGE SCALE GENOMIC DNA]</scope>
    <source>
        <strain evidence="3">JEC21 / ATCC MYA-565</strain>
    </source>
</reference>
<dbReference type="OrthoDB" id="2576447at2759"/>
<keyword evidence="3" id="KW-1185">Reference proteome</keyword>
<feature type="compositionally biased region" description="Low complexity" evidence="1">
    <location>
        <begin position="41"/>
        <end position="61"/>
    </location>
</feature>
<feature type="compositionally biased region" description="Polar residues" evidence="1">
    <location>
        <begin position="135"/>
        <end position="155"/>
    </location>
</feature>
<dbReference type="Proteomes" id="UP000002149">
    <property type="component" value="Chromosome 3"/>
</dbReference>
<accession>A0A0S2LI95</accession>
<gene>
    <name evidence="2" type="ordered locus">CNC00133</name>
</gene>
<evidence type="ECO:0000313" key="2">
    <source>
        <dbReference type="EMBL" id="ALO60434.1"/>
    </source>
</evidence>
<feature type="compositionally biased region" description="Basic and acidic residues" evidence="1">
    <location>
        <begin position="125"/>
        <end position="134"/>
    </location>
</feature>
<dbReference type="AlphaFoldDB" id="A0A0S2LI95"/>
<protein>
    <submittedName>
        <fullName evidence="2">Uncharacterized protein</fullName>
    </submittedName>
</protein>
<evidence type="ECO:0000256" key="1">
    <source>
        <dbReference type="SAM" id="MobiDB-lite"/>
    </source>
</evidence>
<dbReference type="VEuPathDB" id="FungiDB:CNC00133"/>
<feature type="region of interest" description="Disordered" evidence="1">
    <location>
        <begin position="364"/>
        <end position="390"/>
    </location>
</feature>
<evidence type="ECO:0000313" key="3">
    <source>
        <dbReference type="Proteomes" id="UP000002149"/>
    </source>
</evidence>
<dbReference type="PaxDb" id="214684-A0A0S2LI95"/>
<dbReference type="EMBL" id="AE017343">
    <property type="protein sequence ID" value="ALO60434.1"/>
    <property type="molecule type" value="Genomic_DNA"/>
</dbReference>
<organism evidence="2 3">
    <name type="scientific">Cryptococcus deneoformans (strain JEC21 / ATCC MYA-565)</name>
    <name type="common">Cryptococcus neoformans var. neoformans serotype D</name>
    <dbReference type="NCBI Taxonomy" id="214684"/>
    <lineage>
        <taxon>Eukaryota</taxon>
        <taxon>Fungi</taxon>
        <taxon>Dikarya</taxon>
        <taxon>Basidiomycota</taxon>
        <taxon>Agaricomycotina</taxon>
        <taxon>Tremellomycetes</taxon>
        <taxon>Tremellales</taxon>
        <taxon>Cryptococcaceae</taxon>
        <taxon>Cryptococcus</taxon>
        <taxon>Cryptococcus neoformans species complex</taxon>
    </lineage>
</organism>
<feature type="compositionally biased region" description="Polar residues" evidence="1">
    <location>
        <begin position="113"/>
        <end position="124"/>
    </location>
</feature>
<feature type="compositionally biased region" description="Polar residues" evidence="1">
    <location>
        <begin position="27"/>
        <end position="40"/>
    </location>
</feature>
<dbReference type="GeneID" id="36392766"/>
<dbReference type="KEGG" id="cne:CNC00133"/>
<feature type="region of interest" description="Disordered" evidence="1">
    <location>
        <begin position="110"/>
        <end position="155"/>
    </location>
</feature>
<dbReference type="RefSeq" id="XP_024514254.1">
    <property type="nucleotide sequence ID" value="XM_024658914.1"/>
</dbReference>
<proteinExistence type="predicted"/>
<dbReference type="InParanoid" id="A0A0S2LI95"/>